<proteinExistence type="predicted"/>
<dbReference type="SUPFAM" id="SSF48264">
    <property type="entry name" value="Cytochrome P450"/>
    <property type="match status" value="1"/>
</dbReference>
<keyword evidence="1" id="KW-0479">Metal-binding</keyword>
<evidence type="ECO:0000256" key="3">
    <source>
        <dbReference type="ARBA" id="ARBA00023004"/>
    </source>
</evidence>
<evidence type="ECO:0008006" key="6">
    <source>
        <dbReference type="Google" id="ProtNLM"/>
    </source>
</evidence>
<evidence type="ECO:0000256" key="1">
    <source>
        <dbReference type="ARBA" id="ARBA00022723"/>
    </source>
</evidence>
<dbReference type="PROSITE" id="PS51257">
    <property type="entry name" value="PROKAR_LIPOPROTEIN"/>
    <property type="match status" value="1"/>
</dbReference>
<dbReference type="PANTHER" id="PTHR24286:SF12">
    <property type="entry name" value="CYTOCHROME P450 FAMILY PROTEIN, EXPRESSED"/>
    <property type="match status" value="1"/>
</dbReference>
<name>A0ABC8QZX1_9AQUA</name>
<gene>
    <name evidence="4" type="ORF">ILEXP_LOCUS5385</name>
</gene>
<dbReference type="PANTHER" id="PTHR24286">
    <property type="entry name" value="CYTOCHROME P450 26"/>
    <property type="match status" value="1"/>
</dbReference>
<reference evidence="4 5" key="1">
    <citation type="submission" date="2024-02" db="EMBL/GenBank/DDBJ databases">
        <authorList>
            <person name="Vignale AGUSTIN F."/>
            <person name="Sosa J E."/>
            <person name="Modenutti C."/>
        </authorList>
    </citation>
    <scope>NUCLEOTIDE SEQUENCE [LARGE SCALE GENOMIC DNA]</scope>
</reference>
<comment type="caution">
    <text evidence="4">The sequence shown here is derived from an EMBL/GenBank/DDBJ whole genome shotgun (WGS) entry which is preliminary data.</text>
</comment>
<dbReference type="GO" id="GO:0016491">
    <property type="term" value="F:oxidoreductase activity"/>
    <property type="evidence" value="ECO:0007669"/>
    <property type="project" value="UniProtKB-KW"/>
</dbReference>
<dbReference type="InterPro" id="IPR001128">
    <property type="entry name" value="Cyt_P450"/>
</dbReference>
<protein>
    <recommendedName>
        <fullName evidence="6">Cytochrome P450</fullName>
    </recommendedName>
</protein>
<dbReference type="InterPro" id="IPR002401">
    <property type="entry name" value="Cyt_P450_E_grp-I"/>
</dbReference>
<dbReference type="Gene3D" id="1.10.630.10">
    <property type="entry name" value="Cytochrome P450"/>
    <property type="match status" value="2"/>
</dbReference>
<dbReference type="AlphaFoldDB" id="A0ABC8QZX1"/>
<dbReference type="EMBL" id="CAUOFW020000874">
    <property type="protein sequence ID" value="CAK9138284.1"/>
    <property type="molecule type" value="Genomic_DNA"/>
</dbReference>
<dbReference type="Proteomes" id="UP001642360">
    <property type="component" value="Unassembled WGS sequence"/>
</dbReference>
<dbReference type="GO" id="GO:0046872">
    <property type="term" value="F:metal ion binding"/>
    <property type="evidence" value="ECO:0007669"/>
    <property type="project" value="UniProtKB-KW"/>
</dbReference>
<organism evidence="4 5">
    <name type="scientific">Ilex paraguariensis</name>
    <name type="common">yerba mate</name>
    <dbReference type="NCBI Taxonomy" id="185542"/>
    <lineage>
        <taxon>Eukaryota</taxon>
        <taxon>Viridiplantae</taxon>
        <taxon>Streptophyta</taxon>
        <taxon>Embryophyta</taxon>
        <taxon>Tracheophyta</taxon>
        <taxon>Spermatophyta</taxon>
        <taxon>Magnoliopsida</taxon>
        <taxon>eudicotyledons</taxon>
        <taxon>Gunneridae</taxon>
        <taxon>Pentapetalae</taxon>
        <taxon>asterids</taxon>
        <taxon>campanulids</taxon>
        <taxon>Aquifoliales</taxon>
        <taxon>Aquifoliaceae</taxon>
        <taxon>Ilex</taxon>
    </lineage>
</organism>
<keyword evidence="2" id="KW-0560">Oxidoreductase</keyword>
<accession>A0ABC8QZX1</accession>
<evidence type="ECO:0000313" key="4">
    <source>
        <dbReference type="EMBL" id="CAK9138284.1"/>
    </source>
</evidence>
<evidence type="ECO:0000256" key="2">
    <source>
        <dbReference type="ARBA" id="ARBA00023002"/>
    </source>
</evidence>
<keyword evidence="5" id="KW-1185">Reference proteome</keyword>
<dbReference type="InterPro" id="IPR036396">
    <property type="entry name" value="Cyt_P450_sf"/>
</dbReference>
<sequence>MGIYKTHLFGSSTIISCSPTFNKFIYQTEAKYFTTEWPTMDIVGRNSILAAQGTSHTRLKSFITRAIDQPDALRRIAIKVQPRVASALRSWAEKGTVVAYNEVKKVTFENIGKLFANLEPSPVLDTLDEMFDGMLMGIRSYPINFPGTPFHHGIQCRNKAIGIFREELERRKMYQNSDNTTKDVMDGLMPLKDDEGKQLDDIEVIDNILGLLVAGYETTSISITWTLYYLAKYPHVLQKLREEHMPLRKEKDGEFITSDEITKLRYMYQEPAKPGTFQVFGGGSRIYAGNMLAGLQIAIFVHRLAAGCKWELVNPNAEVTYLPHPKPVDGVEIAISKLGLLL</sequence>
<keyword evidence="3" id="KW-0408">Iron</keyword>
<dbReference type="Pfam" id="PF00067">
    <property type="entry name" value="p450"/>
    <property type="match status" value="1"/>
</dbReference>
<evidence type="ECO:0000313" key="5">
    <source>
        <dbReference type="Proteomes" id="UP001642360"/>
    </source>
</evidence>
<dbReference type="PRINTS" id="PR00463">
    <property type="entry name" value="EP450I"/>
</dbReference>